<dbReference type="Proteomes" id="UP000184342">
    <property type="component" value="Unassembled WGS sequence"/>
</dbReference>
<dbReference type="InterPro" id="IPR028979">
    <property type="entry name" value="Ser_kin/Pase_Hpr-like_N_sf"/>
</dbReference>
<dbReference type="SUPFAM" id="SSF64182">
    <property type="entry name" value="DHH phosphoesterases"/>
    <property type="match status" value="1"/>
</dbReference>
<dbReference type="InterPro" id="IPR000644">
    <property type="entry name" value="CBS_dom"/>
</dbReference>
<gene>
    <name evidence="10" type="ORF">SAMN02745691_00330</name>
</gene>
<dbReference type="Gene3D" id="3.90.1640.10">
    <property type="entry name" value="inorganic pyrophosphatase (n-terminal core)"/>
    <property type="match status" value="1"/>
</dbReference>
<dbReference type="SUPFAM" id="SSF75138">
    <property type="entry name" value="HprK N-terminal domain-like"/>
    <property type="match status" value="1"/>
</dbReference>
<keyword evidence="8" id="KW-0129">CBS domain</keyword>
<dbReference type="FunFam" id="3.90.1640.10:FF:000001">
    <property type="entry name" value="Probable manganese-dependent inorganic pyrophosphatase"/>
    <property type="match status" value="1"/>
</dbReference>
<evidence type="ECO:0000256" key="5">
    <source>
        <dbReference type="ARBA" id="ARBA00023211"/>
    </source>
</evidence>
<dbReference type="PANTHER" id="PTHR12112">
    <property type="entry name" value="BNIP - RELATED"/>
    <property type="match status" value="1"/>
</dbReference>
<keyword evidence="11" id="KW-1185">Reference proteome</keyword>
<dbReference type="STRING" id="1122934.SAMN02745691_00330"/>
<dbReference type="Pfam" id="PF02833">
    <property type="entry name" value="DHHA2"/>
    <property type="match status" value="1"/>
</dbReference>
<dbReference type="Pfam" id="PF07085">
    <property type="entry name" value="DRTGG"/>
    <property type="match status" value="1"/>
</dbReference>
<dbReference type="GO" id="GO:0046872">
    <property type="term" value="F:metal ion binding"/>
    <property type="evidence" value="ECO:0007669"/>
    <property type="project" value="UniProtKB-KW"/>
</dbReference>
<evidence type="ECO:0000256" key="6">
    <source>
        <dbReference type="ARBA" id="ARBA00032535"/>
    </source>
</evidence>
<proteinExistence type="predicted"/>
<feature type="domain" description="CBS" evidence="9">
    <location>
        <begin position="254"/>
        <end position="311"/>
    </location>
</feature>
<dbReference type="PROSITE" id="PS51371">
    <property type="entry name" value="CBS"/>
    <property type="match status" value="1"/>
</dbReference>
<accession>A0A1M6BDJ2</accession>
<dbReference type="RefSeq" id="WP_073992619.1">
    <property type="nucleotide sequence ID" value="NZ_FQYT01000003.1"/>
</dbReference>
<dbReference type="InterPro" id="IPR004097">
    <property type="entry name" value="DHHA2"/>
</dbReference>
<keyword evidence="4" id="KW-0378">Hydrolase</keyword>
<evidence type="ECO:0000256" key="8">
    <source>
        <dbReference type="PROSITE-ProRule" id="PRU00703"/>
    </source>
</evidence>
<dbReference type="SUPFAM" id="SSF54631">
    <property type="entry name" value="CBS-domain pair"/>
    <property type="match status" value="1"/>
</dbReference>
<evidence type="ECO:0000256" key="2">
    <source>
        <dbReference type="ARBA" id="ARBA00012146"/>
    </source>
</evidence>
<evidence type="ECO:0000313" key="10">
    <source>
        <dbReference type="EMBL" id="SHI46785.1"/>
    </source>
</evidence>
<dbReference type="Gene3D" id="3.10.580.10">
    <property type="entry name" value="CBS-domain"/>
    <property type="match status" value="1"/>
</dbReference>
<dbReference type="AlphaFoldDB" id="A0A1M6BDJ2"/>
<evidence type="ECO:0000256" key="7">
    <source>
        <dbReference type="ARBA" id="ARBA00047820"/>
    </source>
</evidence>
<dbReference type="SMART" id="SM00116">
    <property type="entry name" value="CBS"/>
    <property type="match status" value="2"/>
</dbReference>
<sequence>MDKEKEQVFVIGHKNPDTDSICSSIAYAYLKNKTGEHEYIPRRAGKINEETQYVLKRFKVKEPSYISEVGTQIKDIEIRRVEGVADDISLKTAWSLMKKIDIATLPIVSQSRLKGLITIDDIARSYMEVYDNRILSEAGTRYKSIAETLEGEVIVGDEEASFCKGKVLIAAAKPEVMETFIDEGDMVVAGDRYESQFCAIESGAACIILCVGAEISATIRKLATERGCVVITTELDSYTVARLINQSIPIRHFMSTENLMIFREEDYIEQIKYTMAKYRFRYFPILDVDDRYVGMISKRNMLNAARKKLILVDHNEKSQAVEGVEEAEILEIIDHHRIGSIETINPVYFRNQPLGCTATIIYDMFCENDVEIPKEIAGLLCSAILSDTLYYTSPTCTAKDRKAGESLAKIAEIDTDEFAGEMFKAGSSFKGKTAGEIFYQDCKVFNINDISLEIGQVNIISNDEIPEIREKIVEYLKENHSDGSSKMTFFMLTSIMDRSTTLIYYGSRSRETAQQAFDMSCGENSVYLKGIVSRKKQVVPALMVAIQN</sequence>
<reference evidence="10 11" key="1">
    <citation type="submission" date="2016-11" db="EMBL/GenBank/DDBJ databases">
        <authorList>
            <person name="Jaros S."/>
            <person name="Januszkiewicz K."/>
            <person name="Wedrychowicz H."/>
        </authorList>
    </citation>
    <scope>NUCLEOTIDE SEQUENCE [LARGE SCALE GENOMIC DNA]</scope>
    <source>
        <strain evidence="10 11">DSM 15970</strain>
    </source>
</reference>
<name>A0A1M6BDJ2_9FIRM</name>
<dbReference type="InterPro" id="IPR038763">
    <property type="entry name" value="DHH_sf"/>
</dbReference>
<dbReference type="PANTHER" id="PTHR12112:SF22">
    <property type="entry name" value="MANGANESE-DEPENDENT INORGANIC PYROPHOSPHATASE-RELATED"/>
    <property type="match status" value="1"/>
</dbReference>
<evidence type="ECO:0000259" key="9">
    <source>
        <dbReference type="PROSITE" id="PS51371"/>
    </source>
</evidence>
<dbReference type="Gene3D" id="3.40.1390.20">
    <property type="entry name" value="HprK N-terminal domain-like"/>
    <property type="match status" value="1"/>
</dbReference>
<dbReference type="NCBIfam" id="NF011443">
    <property type="entry name" value="PRK14869.1-5"/>
    <property type="match status" value="1"/>
</dbReference>
<dbReference type="InterPro" id="IPR038222">
    <property type="entry name" value="DHHA2_dom_sf"/>
</dbReference>
<dbReference type="GO" id="GO:0004427">
    <property type="term" value="F:inorganic diphosphate phosphatase activity"/>
    <property type="evidence" value="ECO:0007669"/>
    <property type="project" value="UniProtKB-EC"/>
</dbReference>
<keyword evidence="5" id="KW-0464">Manganese</keyword>
<comment type="cofactor">
    <cofactor evidence="1">
        <name>Mn(2+)</name>
        <dbReference type="ChEBI" id="CHEBI:29035"/>
    </cofactor>
</comment>
<keyword evidence="3" id="KW-0479">Metal-binding</keyword>
<organism evidence="10 11">
    <name type="scientific">Parasporobacterium paucivorans DSM 15970</name>
    <dbReference type="NCBI Taxonomy" id="1122934"/>
    <lineage>
        <taxon>Bacteria</taxon>
        <taxon>Bacillati</taxon>
        <taxon>Bacillota</taxon>
        <taxon>Clostridia</taxon>
        <taxon>Lachnospirales</taxon>
        <taxon>Lachnospiraceae</taxon>
        <taxon>Parasporobacterium</taxon>
    </lineage>
</organism>
<dbReference type="GO" id="GO:0005737">
    <property type="term" value="C:cytoplasm"/>
    <property type="evidence" value="ECO:0007669"/>
    <property type="project" value="InterPro"/>
</dbReference>
<comment type="catalytic activity">
    <reaction evidence="7">
        <text>diphosphate + H2O = 2 phosphate + H(+)</text>
        <dbReference type="Rhea" id="RHEA:24576"/>
        <dbReference type="ChEBI" id="CHEBI:15377"/>
        <dbReference type="ChEBI" id="CHEBI:15378"/>
        <dbReference type="ChEBI" id="CHEBI:33019"/>
        <dbReference type="ChEBI" id="CHEBI:43474"/>
        <dbReference type="EC" id="3.6.1.1"/>
    </reaction>
</comment>
<dbReference type="OrthoDB" id="9766150at2"/>
<dbReference type="InterPro" id="IPR010766">
    <property type="entry name" value="DRTGG"/>
</dbReference>
<dbReference type="EMBL" id="FQYT01000003">
    <property type="protein sequence ID" value="SHI46785.1"/>
    <property type="molecule type" value="Genomic_DNA"/>
</dbReference>
<dbReference type="InterPro" id="IPR046342">
    <property type="entry name" value="CBS_dom_sf"/>
</dbReference>
<dbReference type="EC" id="3.6.1.1" evidence="2"/>
<dbReference type="InterPro" id="IPR001667">
    <property type="entry name" value="DDH_dom"/>
</dbReference>
<protein>
    <recommendedName>
        <fullName evidence="2">inorganic diphosphatase</fullName>
        <ecNumber evidence="2">3.6.1.1</ecNumber>
    </recommendedName>
    <alternativeName>
        <fullName evidence="6">Pyrophosphate phospho-hydrolase</fullName>
    </alternativeName>
</protein>
<evidence type="ECO:0000256" key="1">
    <source>
        <dbReference type="ARBA" id="ARBA00001936"/>
    </source>
</evidence>
<evidence type="ECO:0000256" key="4">
    <source>
        <dbReference type="ARBA" id="ARBA00022801"/>
    </source>
</evidence>
<dbReference type="SMART" id="SM01131">
    <property type="entry name" value="DHHA2"/>
    <property type="match status" value="1"/>
</dbReference>
<dbReference type="Gene3D" id="3.10.310.20">
    <property type="entry name" value="DHHA2 domain"/>
    <property type="match status" value="1"/>
</dbReference>
<dbReference type="Pfam" id="PF00571">
    <property type="entry name" value="CBS"/>
    <property type="match status" value="2"/>
</dbReference>
<dbReference type="Pfam" id="PF01368">
    <property type="entry name" value="DHH"/>
    <property type="match status" value="1"/>
</dbReference>
<dbReference type="NCBIfam" id="NF011442">
    <property type="entry name" value="PRK14869.1-4"/>
    <property type="match status" value="1"/>
</dbReference>
<evidence type="ECO:0000313" key="11">
    <source>
        <dbReference type="Proteomes" id="UP000184342"/>
    </source>
</evidence>
<evidence type="ECO:0000256" key="3">
    <source>
        <dbReference type="ARBA" id="ARBA00022723"/>
    </source>
</evidence>